<comment type="subcellular location">
    <subcellularLocation>
        <location evidence="1 11">Cell outer membrane</location>
        <topology evidence="1 11">Multi-pass membrane protein</topology>
    </subcellularLocation>
</comment>
<dbReference type="RefSeq" id="WP_090732766.1">
    <property type="nucleotide sequence ID" value="NZ_FNYO01000095.1"/>
</dbReference>
<dbReference type="PANTHER" id="PTHR32552">
    <property type="entry name" value="FERRICHROME IRON RECEPTOR-RELATED"/>
    <property type="match status" value="1"/>
</dbReference>
<keyword evidence="4" id="KW-0410">Iron transport</keyword>
<keyword evidence="8 12" id="KW-0798">TonB box</keyword>
<evidence type="ECO:0000259" key="13">
    <source>
        <dbReference type="Pfam" id="PF00593"/>
    </source>
</evidence>
<dbReference type="PROSITE" id="PS52016">
    <property type="entry name" value="TONB_DEPENDENT_REC_3"/>
    <property type="match status" value="1"/>
</dbReference>
<keyword evidence="5 11" id="KW-0812">Transmembrane</keyword>
<evidence type="ECO:0000256" key="1">
    <source>
        <dbReference type="ARBA" id="ARBA00004571"/>
    </source>
</evidence>
<evidence type="ECO:0000256" key="8">
    <source>
        <dbReference type="ARBA" id="ARBA00023077"/>
    </source>
</evidence>
<dbReference type="Pfam" id="PF00593">
    <property type="entry name" value="TonB_dep_Rec_b-barrel"/>
    <property type="match status" value="1"/>
</dbReference>
<dbReference type="OrthoDB" id="127311at2"/>
<evidence type="ECO:0000256" key="7">
    <source>
        <dbReference type="ARBA" id="ARBA00023065"/>
    </source>
</evidence>
<evidence type="ECO:0000256" key="4">
    <source>
        <dbReference type="ARBA" id="ARBA00022496"/>
    </source>
</evidence>
<evidence type="ECO:0000256" key="11">
    <source>
        <dbReference type="PROSITE-ProRule" id="PRU01360"/>
    </source>
</evidence>
<keyword evidence="6" id="KW-0408">Iron</keyword>
<dbReference type="InterPro" id="IPR039426">
    <property type="entry name" value="TonB-dep_rcpt-like"/>
</dbReference>
<evidence type="ECO:0000256" key="2">
    <source>
        <dbReference type="ARBA" id="ARBA00022448"/>
    </source>
</evidence>
<dbReference type="EMBL" id="FNYO01000095">
    <property type="protein sequence ID" value="SEJ41261.1"/>
    <property type="molecule type" value="Genomic_DNA"/>
</dbReference>
<protein>
    <submittedName>
        <fullName evidence="16">Iron complex outermembrane recepter protein</fullName>
    </submittedName>
</protein>
<dbReference type="Proteomes" id="UP000199005">
    <property type="component" value="Unassembled WGS sequence"/>
</dbReference>
<dbReference type="InterPro" id="IPR036942">
    <property type="entry name" value="Beta-barrel_TonB_sf"/>
</dbReference>
<keyword evidence="7" id="KW-0406">Ion transport</keyword>
<dbReference type="InterPro" id="IPR000531">
    <property type="entry name" value="Beta-barrel_TonB"/>
</dbReference>
<evidence type="ECO:0000256" key="12">
    <source>
        <dbReference type="RuleBase" id="RU003357"/>
    </source>
</evidence>
<dbReference type="AlphaFoldDB" id="A0A1H6YIY9"/>
<dbReference type="CDD" id="cd01347">
    <property type="entry name" value="ligand_gated_channel"/>
    <property type="match status" value="1"/>
</dbReference>
<proteinExistence type="inferred from homology"/>
<dbReference type="InterPro" id="IPR012910">
    <property type="entry name" value="Plug_dom"/>
</dbReference>
<sequence length="754" mass="83038">MKEIDHHNAATQGSKQRFAGYRDPLAWTILLASLGGSAWAEQDAATTAQTPADAQSGPVLKAVTVTATRREESLQKIPVAVSVVDGEQLERDNRNNVSSIVQQVPTLNFRTSASNKDTTLFIRGVGTISTSPGIEPTVATVIDGVVFGRAGQSTLDLLDLERIEVLRGPQGTLFGKNASAGVLNVVTRAAPEEFRGYLDYSHFGNGNENRYRFGVGGRLTDTLKGSVSGLLGKYDGNVKNVKNGDDVNGYDRTGVRGRLEFEPNTDIKLTLIGDYARSDDDIPNGVVVSTSSTAFANALKPVSPSRHNQHILSDYKSRTEDTSAGISGQLDWQLGNYTLTSITAWRRWLNHQYQDGDRLAALPLTASHDNGKVNYNQYTQEIRLASPKGEFLEYVVGVYYMHGHTGETYRRLSVNDGIANDGQANYSVTSNSFALFGENTFNFTDDFRGIVGLRWTRDGLGYKHRRVSTSPVAVTGIQPSTSSHGSVDEEDWSGRFGLQYDFTDNLMGYATYSRGYKGPAYNVFFNMQPRDTEHLKPETSDAYELGLKATALNNRLTANLAVFHTDYDNYQANFYDSVAGQVVTRLVNAGKVYTKGVELDTSFQVTPQLKLSGALAYTEARIDSFKCPAGAASNCNVNGKPLPFSPDWKTYVRADYSIPLDNGLDVELTTDYSWQDEVQFTLDQNPDTKQGAYGIWNASVALADYNRGWRVSFLGKNLNDKSYATAMAAGSNYIYRFVPRDDERYFGVQAHLDF</sequence>
<dbReference type="SUPFAM" id="SSF56935">
    <property type="entry name" value="Porins"/>
    <property type="match status" value="1"/>
</dbReference>
<comment type="similarity">
    <text evidence="11 12">Belongs to the TonB-dependent receptor family.</text>
</comment>
<evidence type="ECO:0000259" key="14">
    <source>
        <dbReference type="Pfam" id="PF07715"/>
    </source>
</evidence>
<dbReference type="GO" id="GO:0006826">
    <property type="term" value="P:iron ion transport"/>
    <property type="evidence" value="ECO:0007669"/>
    <property type="project" value="UniProtKB-KW"/>
</dbReference>
<feature type="domain" description="TonB-dependent receptor-like beta-barrel" evidence="13">
    <location>
        <begin position="263"/>
        <end position="718"/>
    </location>
</feature>
<organism evidence="16 17">
    <name type="scientific">Azotobacter beijerinckii</name>
    <dbReference type="NCBI Taxonomy" id="170623"/>
    <lineage>
        <taxon>Bacteria</taxon>
        <taxon>Pseudomonadati</taxon>
        <taxon>Pseudomonadota</taxon>
        <taxon>Gammaproteobacteria</taxon>
        <taxon>Pseudomonadales</taxon>
        <taxon>Pseudomonadaceae</taxon>
        <taxon>Azotobacter</taxon>
    </lineage>
</organism>
<evidence type="ECO:0000256" key="10">
    <source>
        <dbReference type="ARBA" id="ARBA00023237"/>
    </source>
</evidence>
<evidence type="ECO:0000256" key="6">
    <source>
        <dbReference type="ARBA" id="ARBA00023004"/>
    </source>
</evidence>
<dbReference type="Proteomes" id="UP000199250">
    <property type="component" value="Unassembled WGS sequence"/>
</dbReference>
<dbReference type="GO" id="GO:0009279">
    <property type="term" value="C:cell outer membrane"/>
    <property type="evidence" value="ECO:0007669"/>
    <property type="project" value="UniProtKB-SubCell"/>
</dbReference>
<evidence type="ECO:0000313" key="17">
    <source>
        <dbReference type="Proteomes" id="UP000199005"/>
    </source>
</evidence>
<keyword evidence="10 11" id="KW-0998">Cell outer membrane</keyword>
<feature type="domain" description="TonB-dependent receptor plug" evidence="14">
    <location>
        <begin position="74"/>
        <end position="182"/>
    </location>
</feature>
<evidence type="ECO:0000313" key="16">
    <source>
        <dbReference type="EMBL" id="SEJ41261.1"/>
    </source>
</evidence>
<evidence type="ECO:0000313" key="18">
    <source>
        <dbReference type="Proteomes" id="UP000199250"/>
    </source>
</evidence>
<reference evidence="17 18" key="1">
    <citation type="submission" date="2016-10" db="EMBL/GenBank/DDBJ databases">
        <authorList>
            <person name="de Groot N.N."/>
        </authorList>
    </citation>
    <scope>NUCLEOTIDE SEQUENCE [LARGE SCALE GENOMIC DNA]</scope>
    <source>
        <strain evidence="16 17">DSM 1041</strain>
        <strain evidence="15 18">DSM 373</strain>
    </source>
</reference>
<accession>A0A1H6YIY9</accession>
<keyword evidence="9 11" id="KW-0472">Membrane</keyword>
<dbReference type="STRING" id="170623.SAMN04244579_04259"/>
<keyword evidence="2 11" id="KW-0813">Transport</keyword>
<gene>
    <name evidence="15" type="ORF">SAMN04244572_02836</name>
    <name evidence="16" type="ORF">SAMN04244579_04259</name>
</gene>
<dbReference type="PANTHER" id="PTHR32552:SF81">
    <property type="entry name" value="TONB-DEPENDENT OUTER MEMBRANE RECEPTOR"/>
    <property type="match status" value="1"/>
</dbReference>
<keyword evidence="3 11" id="KW-1134">Transmembrane beta strand</keyword>
<evidence type="ECO:0000256" key="9">
    <source>
        <dbReference type="ARBA" id="ARBA00023136"/>
    </source>
</evidence>
<evidence type="ECO:0000256" key="3">
    <source>
        <dbReference type="ARBA" id="ARBA00022452"/>
    </source>
</evidence>
<dbReference type="Gene3D" id="2.40.170.20">
    <property type="entry name" value="TonB-dependent receptor, beta-barrel domain"/>
    <property type="match status" value="1"/>
</dbReference>
<dbReference type="EMBL" id="FNYQ01000050">
    <property type="protein sequence ID" value="SEJ12410.1"/>
    <property type="molecule type" value="Genomic_DNA"/>
</dbReference>
<dbReference type="Pfam" id="PF07715">
    <property type="entry name" value="Plug"/>
    <property type="match status" value="1"/>
</dbReference>
<evidence type="ECO:0000313" key="15">
    <source>
        <dbReference type="EMBL" id="SEJ12410.1"/>
    </source>
</evidence>
<name>A0A1H6YIY9_9GAMM</name>
<evidence type="ECO:0000256" key="5">
    <source>
        <dbReference type="ARBA" id="ARBA00022692"/>
    </source>
</evidence>